<proteinExistence type="predicted"/>
<dbReference type="EMBL" id="MAAO01000006">
    <property type="protein sequence ID" value="OUR96376.1"/>
    <property type="molecule type" value="Genomic_DNA"/>
</dbReference>
<evidence type="ECO:0000256" key="2">
    <source>
        <dbReference type="PROSITE-ProRule" id="PRU00169"/>
    </source>
</evidence>
<keyword evidence="1 2" id="KW-0597">Phosphoprotein</keyword>
<sequence length="121" mass="13518">MKVLIVDDSKAIFLMVSQMLEESGHTGVWAEDGQKAFEYLSGNNDIDVILLDWNMPNMNGPEFLEKNLTESFTETPVIMMTTENKPANIKKALSLGAVEYIMKPFTNDILNGKFELVDGLA</sequence>
<dbReference type="PROSITE" id="PS50110">
    <property type="entry name" value="RESPONSE_REGULATORY"/>
    <property type="match status" value="1"/>
</dbReference>
<dbReference type="SMART" id="SM00448">
    <property type="entry name" value="REC"/>
    <property type="match status" value="1"/>
</dbReference>
<feature type="modified residue" description="4-aspartylphosphate" evidence="2">
    <location>
        <position position="52"/>
    </location>
</feature>
<reference evidence="5" key="1">
    <citation type="journal article" date="2017" name="Proc. Natl. Acad. Sci. U.S.A.">
        <title>Simulation of Deepwater Horizon oil plume reveals substrate specialization within a complex community of hydrocarbon-degraders.</title>
        <authorList>
            <person name="Hu P."/>
            <person name="Dubinsky E.A."/>
            <person name="Probst A.J."/>
            <person name="Wang J."/>
            <person name="Sieber C.M.K."/>
            <person name="Tom L.M."/>
            <person name="Gardinali P."/>
            <person name="Banfield J.F."/>
            <person name="Atlas R.M."/>
            <person name="Andersen G.L."/>
        </authorList>
    </citation>
    <scope>NUCLEOTIDE SEQUENCE [LARGE SCALE GENOMIC DNA]</scope>
</reference>
<dbReference type="AlphaFoldDB" id="A0A1Y5F655"/>
<dbReference type="Gene3D" id="3.40.50.2300">
    <property type="match status" value="1"/>
</dbReference>
<dbReference type="Proteomes" id="UP000196531">
    <property type="component" value="Unassembled WGS sequence"/>
</dbReference>
<dbReference type="InterPro" id="IPR001789">
    <property type="entry name" value="Sig_transdc_resp-reg_receiver"/>
</dbReference>
<evidence type="ECO:0000313" key="5">
    <source>
        <dbReference type="Proteomes" id="UP000196531"/>
    </source>
</evidence>
<protein>
    <recommendedName>
        <fullName evidence="3">Response regulatory domain-containing protein</fullName>
    </recommendedName>
</protein>
<dbReference type="InterPro" id="IPR050595">
    <property type="entry name" value="Bact_response_regulator"/>
</dbReference>
<organism evidence="4 5">
    <name type="scientific">Halobacteriovorax marinus</name>
    <dbReference type="NCBI Taxonomy" id="97084"/>
    <lineage>
        <taxon>Bacteria</taxon>
        <taxon>Pseudomonadati</taxon>
        <taxon>Bdellovibrionota</taxon>
        <taxon>Bacteriovoracia</taxon>
        <taxon>Bacteriovoracales</taxon>
        <taxon>Halobacteriovoraceae</taxon>
        <taxon>Halobacteriovorax</taxon>
    </lineage>
</organism>
<dbReference type="Pfam" id="PF00072">
    <property type="entry name" value="Response_reg"/>
    <property type="match status" value="1"/>
</dbReference>
<comment type="caution">
    <text evidence="4">The sequence shown here is derived from an EMBL/GenBank/DDBJ whole genome shotgun (WGS) entry which is preliminary data.</text>
</comment>
<evidence type="ECO:0000256" key="1">
    <source>
        <dbReference type="ARBA" id="ARBA00022553"/>
    </source>
</evidence>
<feature type="domain" description="Response regulatory" evidence="3">
    <location>
        <begin position="2"/>
        <end position="118"/>
    </location>
</feature>
<dbReference type="GO" id="GO:0000160">
    <property type="term" value="P:phosphorelay signal transduction system"/>
    <property type="evidence" value="ECO:0007669"/>
    <property type="project" value="InterPro"/>
</dbReference>
<dbReference type="InterPro" id="IPR011006">
    <property type="entry name" value="CheY-like_superfamily"/>
</dbReference>
<accession>A0A1Y5F655</accession>
<evidence type="ECO:0000259" key="3">
    <source>
        <dbReference type="PROSITE" id="PS50110"/>
    </source>
</evidence>
<name>A0A1Y5F655_9BACT</name>
<dbReference type="PANTHER" id="PTHR44591">
    <property type="entry name" value="STRESS RESPONSE REGULATOR PROTEIN 1"/>
    <property type="match status" value="1"/>
</dbReference>
<evidence type="ECO:0000313" key="4">
    <source>
        <dbReference type="EMBL" id="OUR96376.1"/>
    </source>
</evidence>
<dbReference type="SUPFAM" id="SSF52172">
    <property type="entry name" value="CheY-like"/>
    <property type="match status" value="1"/>
</dbReference>
<dbReference type="PANTHER" id="PTHR44591:SF3">
    <property type="entry name" value="RESPONSE REGULATORY DOMAIN-CONTAINING PROTEIN"/>
    <property type="match status" value="1"/>
</dbReference>
<gene>
    <name evidence="4" type="ORF">A9Q84_08465</name>
</gene>